<sequence>MDTKRGIRGDVEQNGKEQQHQVLLQQQQQQQQQQLFSLPKDPIAIDDSDDSDDDGAGRIDGGFDAWLV</sequence>
<dbReference type="InParanoid" id="A0A132BBU3"/>
<reference evidence="2 3" key="1">
    <citation type="submission" date="2015-10" db="EMBL/GenBank/DDBJ databases">
        <title>Full genome of DAOMC 229536 Phialocephala scopiformis, a fungal endophyte of spruce producing the potent anti-insectan compound rugulosin.</title>
        <authorList>
            <consortium name="DOE Joint Genome Institute"/>
            <person name="Walker A.K."/>
            <person name="Frasz S.L."/>
            <person name="Seifert K.A."/>
            <person name="Miller J.D."/>
            <person name="Mondo S.J."/>
            <person name="Labutti K."/>
            <person name="Lipzen A."/>
            <person name="Dockter R."/>
            <person name="Kennedy M."/>
            <person name="Grigoriev I.V."/>
            <person name="Spatafora J.W."/>
        </authorList>
    </citation>
    <scope>NUCLEOTIDE SEQUENCE [LARGE SCALE GENOMIC DNA]</scope>
    <source>
        <strain evidence="2 3">CBS 120377</strain>
    </source>
</reference>
<dbReference type="GeneID" id="28825699"/>
<evidence type="ECO:0000256" key="1">
    <source>
        <dbReference type="SAM" id="MobiDB-lite"/>
    </source>
</evidence>
<accession>A0A132BBU3</accession>
<dbReference type="KEGG" id="psco:LY89DRAFT_689792"/>
<dbReference type="RefSeq" id="XP_018064240.1">
    <property type="nucleotide sequence ID" value="XM_018215973.1"/>
</dbReference>
<feature type="compositionally biased region" description="Low complexity" evidence="1">
    <location>
        <begin position="20"/>
        <end position="35"/>
    </location>
</feature>
<protein>
    <submittedName>
        <fullName evidence="2">Uncharacterized protein</fullName>
    </submittedName>
</protein>
<feature type="compositionally biased region" description="Basic and acidic residues" evidence="1">
    <location>
        <begin position="1"/>
        <end position="19"/>
    </location>
</feature>
<feature type="region of interest" description="Disordered" evidence="1">
    <location>
        <begin position="1"/>
        <end position="63"/>
    </location>
</feature>
<gene>
    <name evidence="2" type="ORF">LY89DRAFT_689792</name>
</gene>
<evidence type="ECO:0000313" key="3">
    <source>
        <dbReference type="Proteomes" id="UP000070700"/>
    </source>
</evidence>
<proteinExistence type="predicted"/>
<keyword evidence="3" id="KW-1185">Reference proteome</keyword>
<organism evidence="2 3">
    <name type="scientific">Mollisia scopiformis</name>
    <name type="common">Conifer needle endophyte fungus</name>
    <name type="synonym">Phialocephala scopiformis</name>
    <dbReference type="NCBI Taxonomy" id="149040"/>
    <lineage>
        <taxon>Eukaryota</taxon>
        <taxon>Fungi</taxon>
        <taxon>Dikarya</taxon>
        <taxon>Ascomycota</taxon>
        <taxon>Pezizomycotina</taxon>
        <taxon>Leotiomycetes</taxon>
        <taxon>Helotiales</taxon>
        <taxon>Mollisiaceae</taxon>
        <taxon>Mollisia</taxon>
    </lineage>
</organism>
<name>A0A132BBU3_MOLSC</name>
<evidence type="ECO:0000313" key="2">
    <source>
        <dbReference type="EMBL" id="KUJ09885.1"/>
    </source>
</evidence>
<dbReference type="EMBL" id="KQ947430">
    <property type="protein sequence ID" value="KUJ09885.1"/>
    <property type="molecule type" value="Genomic_DNA"/>
</dbReference>
<feature type="compositionally biased region" description="Acidic residues" evidence="1">
    <location>
        <begin position="44"/>
        <end position="54"/>
    </location>
</feature>
<dbReference type="AlphaFoldDB" id="A0A132BBU3"/>
<dbReference type="Proteomes" id="UP000070700">
    <property type="component" value="Unassembled WGS sequence"/>
</dbReference>